<accession>A0A6C0U1H9</accession>
<gene>
    <name evidence="2" type="ORF">G3T16_11680</name>
</gene>
<organism evidence="2 3">
    <name type="scientific">Kineobactrum salinum</name>
    <dbReference type="NCBI Taxonomy" id="2708301"/>
    <lineage>
        <taxon>Bacteria</taxon>
        <taxon>Pseudomonadati</taxon>
        <taxon>Pseudomonadota</taxon>
        <taxon>Gammaproteobacteria</taxon>
        <taxon>Cellvibrionales</taxon>
        <taxon>Halieaceae</taxon>
        <taxon>Kineobactrum</taxon>
    </lineage>
</organism>
<dbReference type="Proteomes" id="UP000477680">
    <property type="component" value="Chromosome"/>
</dbReference>
<name>A0A6C0U1H9_9GAMM</name>
<dbReference type="AlphaFoldDB" id="A0A6C0U1H9"/>
<keyword evidence="1" id="KW-0812">Transmembrane</keyword>
<keyword evidence="1" id="KW-1133">Transmembrane helix</keyword>
<dbReference type="RefSeq" id="WP_163495419.1">
    <property type="nucleotide sequence ID" value="NZ_CP048711.1"/>
</dbReference>
<sequence length="124" mass="14718">MPEHQAEVQAELMAEAFGFYADNLLTRDHFTEVFNARLGEIGVLMDHRFTRLDARFEERCSGIETHFDKRFSDVETRFDQRCSQMESGFERRFARFDRTLYLHTWMLGVVLAVMTLPQMQGWWG</sequence>
<proteinExistence type="predicted"/>
<evidence type="ECO:0000256" key="1">
    <source>
        <dbReference type="SAM" id="Phobius"/>
    </source>
</evidence>
<evidence type="ECO:0000313" key="2">
    <source>
        <dbReference type="EMBL" id="QIB65982.1"/>
    </source>
</evidence>
<evidence type="ECO:0000313" key="3">
    <source>
        <dbReference type="Proteomes" id="UP000477680"/>
    </source>
</evidence>
<dbReference type="KEGG" id="kim:G3T16_11680"/>
<keyword evidence="1" id="KW-0472">Membrane</keyword>
<protein>
    <recommendedName>
        <fullName evidence="4">DUF1640 domain-containing protein</fullName>
    </recommendedName>
</protein>
<evidence type="ECO:0008006" key="4">
    <source>
        <dbReference type="Google" id="ProtNLM"/>
    </source>
</evidence>
<dbReference type="EMBL" id="CP048711">
    <property type="protein sequence ID" value="QIB65982.1"/>
    <property type="molecule type" value="Genomic_DNA"/>
</dbReference>
<reference evidence="2 3" key="1">
    <citation type="submission" date="2020-02" db="EMBL/GenBank/DDBJ databases">
        <title>Genome sequencing for Kineobactrum sp. M2.</title>
        <authorList>
            <person name="Park S.-J."/>
        </authorList>
    </citation>
    <scope>NUCLEOTIDE SEQUENCE [LARGE SCALE GENOMIC DNA]</scope>
    <source>
        <strain evidence="2 3">M2</strain>
    </source>
</reference>
<keyword evidence="3" id="KW-1185">Reference proteome</keyword>
<feature type="transmembrane region" description="Helical" evidence="1">
    <location>
        <begin position="100"/>
        <end position="119"/>
    </location>
</feature>